<evidence type="ECO:0000313" key="2">
    <source>
        <dbReference type="EMBL" id="PKK89182.1"/>
    </source>
</evidence>
<evidence type="ECO:0000313" key="3">
    <source>
        <dbReference type="Proteomes" id="UP000233256"/>
    </source>
</evidence>
<name>A0A2N1PLM9_9BACT</name>
<dbReference type="InterPro" id="IPR011990">
    <property type="entry name" value="TPR-like_helical_dom_sf"/>
</dbReference>
<gene>
    <name evidence="2" type="ORF">CVV64_15345</name>
</gene>
<dbReference type="EMBL" id="PGXC01000023">
    <property type="protein sequence ID" value="PKK89182.1"/>
    <property type="molecule type" value="Genomic_DNA"/>
</dbReference>
<evidence type="ECO:0000256" key="1">
    <source>
        <dbReference type="SAM" id="Coils"/>
    </source>
</evidence>
<sequence length="200" mass="22841">MPESPFQVGGDRMISSLICRLFLVFVLCSLLVSFPVPLMAQNQDETPAQMQEASSPADPNLQSALEHLTRAILFKQRNDIDSAVAEYFKALEIDSNVTQYNDEGIVAEIVRRYKKTLDRLPADAVSVQPVNTQTQALTIRINELEQKIESLEKEKSEAANEWEEREKELEGKITDLTDQLENSEHMRSVYKGRWLRNKDN</sequence>
<feature type="coiled-coil region" evidence="1">
    <location>
        <begin position="134"/>
        <end position="186"/>
    </location>
</feature>
<organism evidence="2 3">
    <name type="scientific">Candidatus Wallbacteria bacterium HGW-Wallbacteria-1</name>
    <dbReference type="NCBI Taxonomy" id="2013854"/>
    <lineage>
        <taxon>Bacteria</taxon>
        <taxon>Candidatus Walliibacteriota</taxon>
    </lineage>
</organism>
<protein>
    <recommendedName>
        <fullName evidence="4">Tetratricopeptide repeat protein</fullName>
    </recommendedName>
</protein>
<reference evidence="2 3" key="1">
    <citation type="journal article" date="2017" name="ISME J.">
        <title>Potential for microbial H2 and metal transformations associated with novel bacteria and archaea in deep terrestrial subsurface sediments.</title>
        <authorList>
            <person name="Hernsdorf A.W."/>
            <person name="Amano Y."/>
            <person name="Miyakawa K."/>
            <person name="Ise K."/>
            <person name="Suzuki Y."/>
            <person name="Anantharaman K."/>
            <person name="Probst A."/>
            <person name="Burstein D."/>
            <person name="Thomas B.C."/>
            <person name="Banfield J.F."/>
        </authorList>
    </citation>
    <scope>NUCLEOTIDE SEQUENCE [LARGE SCALE GENOMIC DNA]</scope>
    <source>
        <strain evidence="2">HGW-Wallbacteria-1</strain>
    </source>
</reference>
<dbReference type="Proteomes" id="UP000233256">
    <property type="component" value="Unassembled WGS sequence"/>
</dbReference>
<dbReference type="Gene3D" id="1.25.40.10">
    <property type="entry name" value="Tetratricopeptide repeat domain"/>
    <property type="match status" value="1"/>
</dbReference>
<comment type="caution">
    <text evidence="2">The sequence shown here is derived from an EMBL/GenBank/DDBJ whole genome shotgun (WGS) entry which is preliminary data.</text>
</comment>
<evidence type="ECO:0008006" key="4">
    <source>
        <dbReference type="Google" id="ProtNLM"/>
    </source>
</evidence>
<accession>A0A2N1PLM9</accession>
<keyword evidence="1" id="KW-0175">Coiled coil</keyword>
<proteinExistence type="predicted"/>
<dbReference type="AlphaFoldDB" id="A0A2N1PLM9"/>